<dbReference type="Pfam" id="PF25118">
    <property type="entry name" value="EFL1"/>
    <property type="match status" value="1"/>
</dbReference>
<dbReference type="CDD" id="cd11883">
    <property type="entry name" value="SH3_Sdc25"/>
    <property type="match status" value="1"/>
</dbReference>
<comment type="subcellular location">
    <subcellularLocation>
        <location evidence="1">Cytoplasm</location>
    </subcellularLocation>
</comment>
<dbReference type="InterPro" id="IPR001202">
    <property type="entry name" value="WW_dom"/>
</dbReference>
<dbReference type="InterPro" id="IPR005225">
    <property type="entry name" value="Small_GTP-bd"/>
</dbReference>
<dbReference type="InterPro" id="IPR041095">
    <property type="entry name" value="EFG_II"/>
</dbReference>
<dbReference type="GO" id="GO:0043022">
    <property type="term" value="F:ribosome binding"/>
    <property type="evidence" value="ECO:0007669"/>
    <property type="project" value="TreeGrafter"/>
</dbReference>
<evidence type="ECO:0000259" key="16">
    <source>
        <dbReference type="PROSITE" id="PS50009"/>
    </source>
</evidence>
<dbReference type="SMART" id="SM00326">
    <property type="entry name" value="SH3"/>
    <property type="match status" value="1"/>
</dbReference>
<dbReference type="SUPFAM" id="SSF50044">
    <property type="entry name" value="SH3-domain"/>
    <property type="match status" value="1"/>
</dbReference>
<feature type="compositionally biased region" description="Basic and acidic residues" evidence="14">
    <location>
        <begin position="796"/>
        <end position="805"/>
    </location>
</feature>
<evidence type="ECO:0000256" key="6">
    <source>
        <dbReference type="ARBA" id="ARBA00022801"/>
    </source>
</evidence>
<feature type="coiled-coil region" evidence="13">
    <location>
        <begin position="545"/>
        <end position="572"/>
    </location>
</feature>
<feature type="compositionally biased region" description="Polar residues" evidence="14">
    <location>
        <begin position="2259"/>
        <end position="2277"/>
    </location>
</feature>
<dbReference type="Proteomes" id="UP000183567">
    <property type="component" value="Unassembled WGS sequence"/>
</dbReference>
<feature type="domain" description="N-terminal Ras-GEF" evidence="18">
    <location>
        <begin position="2327"/>
        <end position="2457"/>
    </location>
</feature>
<dbReference type="Gene3D" id="3.30.70.870">
    <property type="entry name" value="Elongation Factor G (Translational Gtpase), domain 3"/>
    <property type="match status" value="1"/>
</dbReference>
<comment type="caution">
    <text evidence="20">The sequence shown here is derived from an EMBL/GenBank/DDBJ whole genome shotgun (WGS) entry which is preliminary data.</text>
</comment>
<feature type="compositionally biased region" description="Basic and acidic residues" evidence="14">
    <location>
        <begin position="1723"/>
        <end position="1737"/>
    </location>
</feature>
<dbReference type="SMART" id="SM00229">
    <property type="entry name" value="RasGEFN"/>
    <property type="match status" value="1"/>
</dbReference>
<keyword evidence="7" id="KW-0342">GTP-binding</keyword>
<dbReference type="FunFam" id="2.30.30.40:FF:000072">
    <property type="entry name" value="Unconventional Myosin IB"/>
    <property type="match status" value="1"/>
</dbReference>
<keyword evidence="21" id="KW-1185">Reference proteome</keyword>
<dbReference type="CDD" id="cd06224">
    <property type="entry name" value="REM"/>
    <property type="match status" value="1"/>
</dbReference>
<feature type="domain" description="SH3" evidence="15">
    <location>
        <begin position="1440"/>
        <end position="1499"/>
    </location>
</feature>
<dbReference type="InterPro" id="IPR000651">
    <property type="entry name" value="Ras-like_Gua-exchang_fac_N"/>
</dbReference>
<name>A0A1J8Q101_9AGAM</name>
<evidence type="ECO:0000256" key="9">
    <source>
        <dbReference type="ARBA" id="ARBA00068031"/>
    </source>
</evidence>
<dbReference type="GO" id="GO:0005829">
    <property type="term" value="C:cytosol"/>
    <property type="evidence" value="ECO:0007669"/>
    <property type="project" value="TreeGrafter"/>
</dbReference>
<feature type="compositionally biased region" description="Low complexity" evidence="14">
    <location>
        <begin position="1690"/>
        <end position="1702"/>
    </location>
</feature>
<dbReference type="GO" id="GO:0005525">
    <property type="term" value="F:GTP binding"/>
    <property type="evidence" value="ECO:0007669"/>
    <property type="project" value="UniProtKB-KW"/>
</dbReference>
<keyword evidence="3" id="KW-0963">Cytoplasm</keyword>
<keyword evidence="2 12" id="KW-0728">SH3 domain</keyword>
<dbReference type="OrthoDB" id="546434at2759"/>
<dbReference type="EMBL" id="LVVM01003503">
    <property type="protein sequence ID" value="OJA14749.1"/>
    <property type="molecule type" value="Genomic_DNA"/>
</dbReference>
<dbReference type="CDD" id="cd00155">
    <property type="entry name" value="RasGEF"/>
    <property type="match status" value="1"/>
</dbReference>
<sequence length="2742" mass="304217">MDLDDDIPTLIEHEDQALPIPDHPATTHRVPCTIISGFLGAGKSTLLRRILTERHGYRIAVIMNEFGDTSSIEAKAINISSADDPTAEKSQELLELANGCLCCSIKDAGVAAIEKLMQRKGAFDHILLETTGLADPGPIASMFWLNEEYAAGLAREIVLDGVVCVVDAVFGEQQMEEDHSVDGIGESLRQIACSDVILLNKVDLVSEEKLCSVEEQIQKVNPSAPIHRTIRGQIDIAHIMNIDAYAGGTKGLRSAQPHLDDANCHDHTGNAISAKHYELRGISSLQVTVPIVTRHGLEKLDEWIRTVLWENRIPDNVPERGPSELKILRCKGLFVMESGEQYVLQGVHNTSMEAPDPANVRIITTLGHVDHGKTTLMDALLAANNIISHRMAGKLRFLDSREDEQERGITMESSAVSLKFQVGRSGEEGAQKTYIVNMIDTPGHVDFSSEVSTASRLCDGALVLVDVVEGVCTQTIAVLRQAWEDSLRPILVINKMDRLITELKLTPIEAYQHLSRLIEQVNAVMGSFFASEMMEDDLRWREERDRRLTEKKDQLADEAEAAANDANDFKEKDDEDIYFAPERGNVIFASAIDGWGFRVGRFAQLFSAKLGFKESNLRRVLWGDFYLDPKSKKVISHKHLRGRALKPLFVQFVLENIWAVYDAVVINPNTEKVTKIVTALNLKILPRDLRSKDTRQLLSTIFTQWLSLSTCVIQATIDVVPSPPVAQAVRIPKMLYPHIFDKTIQPKNKLEQALFTSNFAPDAPVVAYVSKMFAVAAKELPENKKRSITADDLRQRAREAKEARDNNVPLSEATDPSSATHEPPPDVDLEETLDASEESEIIFGFARLYSGTIRTGSTIYCVLPKYNGSLPPNHVHNVAHLIPAKVEGLYVMMGRELIPVESARAGNTFAIRGLAGKVFRNATLCAPQSTGIAEDTDPIQMQDYLINIGGVTRTVPPIVRVALEPVIPSDMPKLVAGMKLLAQADPCVETFQQQTGEHVILTAGELHLERCLKDLRERFACVEIQASKPIVPFRETAVKAQDMAPTKTPNAPRGTIKGASLQNSVTFSIRSAPVPDVILQFLLHNLTTLRTLQQDRRTDGDTSSSNIDVVSESELAGAQGDILHTPSVRPDQFWNALEEKCKEAGGEWMDICDRIWSFGPRNAGGCILVDCRKDMTPLSLKRRLSRNTSVQSTDTSDSDVDFTGYVETGFQLATFQGPLCAEPVEGMAYFVESINVDADSIQKEIVQNRLSQVTGSLISAVRDACRNGLLDWSPRLMLAMYSCDIQASTDVLGKVYGVVAKRRGRIVAEEMKEGTTFFTVSALLPVVESFGFADDIRKRTSGAASPQLIFSGYELLDQDPFWIPTTEEELEDLGEKADRDNIAKGYMDSVRERKVYVSSYMAAVGLAMYGGVSNYPSQSTTVTVEEQEQQISQLPEEQYISTFFCRALYDYQTQDASSLSFHKNEIIEVLTQLDSGWWDGLLGDERGWFPSNYVTVISDEEAEVALSNHDPSTQQGPLQQIHEVTHDSHSHIQDHHLSDTQWSGNRRDMSAPSNGFPESRSASATLSSDFWMPQVTQDGQIYYLNTQTGQHSRDLPVEVDDVSVGELAVLASSPPSSRSGTGAGLLSALTQPSIASFGIPKRSGTPEPWVRRLADDGMSYFYWNKLTGQMSWTIPEPEGAVKMGRNRALTGSSTTSSDLFSSPDEDLAPTRSRSDSTTSQIHRGQDRNHSKLEHVSDSEDSGLYSLDHGDSPLASGRSHNGQDVFADQIAYRKPSVELTAAEKIAQSLQQSLASPPADLVSDLSHVAHNAIAAVVQKNQSLVGVSRRTEHGQLDDLIRAVVTTVRNLLYISAPPGHIPSSFIPRDARGRRETTASQTLLKPAQRKVTATLSKLVLSARAMEYDSGPAAHETASRVDSDAEELDRAIMTFVVEVQRCQNEQLGGVGAKRVQGCFSAVYLGLGLVGAGNAGSWKGFGWVPLDDNDEAPQRILDGAIFSEFKTHMVSMGAGFGTFHNALKSIGDECQQRVWSAGRDLLSGLSSLLLFVANIHIARHVDIDGVYSDTADAERATLYSQTVDRARLLTRTLEAVVQALYDDAATLLLTMQRVRHPTRRASRQDRDLQCEYLDALSTSLKSNLQFLMQTLDALLSLGHDQADMAQGEYTSAIELRMSRLSIIDSRFDARPMSLVDPTDPESEDIVDIEVAFGTSGIKKTGPILSDRAPRSQSQLSDTTITFTDRSFMNAASSYYDPTLSAHTLIPSSSETSPDAMSISDSNSMLDDEPTTKRAATNAKKIKKIFGDDAPEHIISTKPWYLRPDYTKDDMIIDVDGSVRAGTVPALVERLTSHDPSDPTFIKTFLMTYKSFTTLDELFEHLTRRFFIQTPDGLSPSEAEEWRKLKQHIIQMRVVNTFRTMVMDEDFFEKEDLYILNQMKEFLQNEEVSHILAAKQLLPLVERARGGDIKKGFTPNIGSPPTSIMPKPNRKLKLTDIDPLELARQLTIMESHLYQKIRPVECLQRSREQKTDHNDNIARVIQTSNRIANWVADSVLSHEDSKKRAVILKQFISVADRCRSMHNYSSMVAIVSGLNSPPIRRLKRSWEQVNARHMGQLGNCEFTIDSGKNFNNYRSTLAKVAPPCVPFIGVFLTTLTFIQDGSKDTLPGNLVNFRKRQKASEVIQDIQRWQTFPHNFSPISSVQTYLEESLARFSEQVDVGDYFWNLSLEREPREREDEKMARLLQESGFL</sequence>
<evidence type="ECO:0000256" key="11">
    <source>
        <dbReference type="PROSITE-ProRule" id="PRU00168"/>
    </source>
</evidence>
<dbReference type="PROSITE" id="PS50212">
    <property type="entry name" value="RASGEF_NTER"/>
    <property type="match status" value="1"/>
</dbReference>
<proteinExistence type="predicted"/>
<feature type="region of interest" description="Disordered" evidence="14">
    <location>
        <begin position="796"/>
        <end position="829"/>
    </location>
</feature>
<dbReference type="GO" id="GO:0007264">
    <property type="term" value="P:small GTPase-mediated signal transduction"/>
    <property type="evidence" value="ECO:0007669"/>
    <property type="project" value="InterPro"/>
</dbReference>
<dbReference type="InterPro" id="IPR014721">
    <property type="entry name" value="Ribsml_uS5_D2-typ_fold_subgr"/>
</dbReference>
<evidence type="ECO:0000256" key="7">
    <source>
        <dbReference type="ARBA" id="ARBA00023134"/>
    </source>
</evidence>
<organism evidence="20 21">
    <name type="scientific">Rhizopogon vesiculosus</name>
    <dbReference type="NCBI Taxonomy" id="180088"/>
    <lineage>
        <taxon>Eukaryota</taxon>
        <taxon>Fungi</taxon>
        <taxon>Dikarya</taxon>
        <taxon>Basidiomycota</taxon>
        <taxon>Agaricomycotina</taxon>
        <taxon>Agaricomycetes</taxon>
        <taxon>Agaricomycetidae</taxon>
        <taxon>Boletales</taxon>
        <taxon>Suillineae</taxon>
        <taxon>Rhizopogonaceae</taxon>
        <taxon>Rhizopogon</taxon>
    </lineage>
</organism>
<feature type="domain" description="Ras-GEF" evidence="16">
    <location>
        <begin position="2490"/>
        <end position="2725"/>
    </location>
</feature>
<protein>
    <recommendedName>
        <fullName evidence="9">Ribosome assembly protein 1</fullName>
    </recommendedName>
    <alternativeName>
        <fullName evidence="10">Elongation factor-like 1</fullName>
    </alternativeName>
</protein>
<dbReference type="Gene3D" id="3.30.70.240">
    <property type="match status" value="1"/>
</dbReference>
<dbReference type="GO" id="GO:0042256">
    <property type="term" value="P:cytosolic ribosome assembly"/>
    <property type="evidence" value="ECO:0007669"/>
    <property type="project" value="TreeGrafter"/>
</dbReference>
<dbReference type="SUPFAM" id="SSF48366">
    <property type="entry name" value="Ras GEF"/>
    <property type="match status" value="1"/>
</dbReference>
<dbReference type="InterPro" id="IPR023578">
    <property type="entry name" value="Ras_GEF_dom_sf"/>
</dbReference>
<dbReference type="PROSITE" id="PS50020">
    <property type="entry name" value="WW_DOMAIN_2"/>
    <property type="match status" value="1"/>
</dbReference>
<dbReference type="InterPro" id="IPR001895">
    <property type="entry name" value="RASGEF_cat_dom"/>
</dbReference>
<dbReference type="Gene3D" id="3.30.230.10">
    <property type="match status" value="1"/>
</dbReference>
<dbReference type="PROSITE" id="PS50009">
    <property type="entry name" value="RASGEF_CAT"/>
    <property type="match status" value="1"/>
</dbReference>
<feature type="region of interest" description="Disordered" evidence="14">
    <location>
        <begin position="2259"/>
        <end position="2285"/>
    </location>
</feature>
<evidence type="ECO:0000256" key="13">
    <source>
        <dbReference type="SAM" id="Coils"/>
    </source>
</evidence>
<dbReference type="SMART" id="SM00456">
    <property type="entry name" value="WW"/>
    <property type="match status" value="2"/>
</dbReference>
<evidence type="ECO:0000313" key="21">
    <source>
        <dbReference type="Proteomes" id="UP000183567"/>
    </source>
</evidence>
<evidence type="ECO:0000259" key="19">
    <source>
        <dbReference type="PROSITE" id="PS51722"/>
    </source>
</evidence>
<dbReference type="PANTHER" id="PTHR42908:SF3">
    <property type="entry name" value="ELONGATION FACTOR-LIKE GTPASE 1"/>
    <property type="match status" value="1"/>
</dbReference>
<dbReference type="SUPFAM" id="SSF50447">
    <property type="entry name" value="Translation proteins"/>
    <property type="match status" value="1"/>
</dbReference>
<dbReference type="Gene3D" id="2.20.70.10">
    <property type="match status" value="1"/>
</dbReference>
<dbReference type="STRING" id="180088.A0A1J8Q101"/>
<dbReference type="CDD" id="cd01885">
    <property type="entry name" value="EF2"/>
    <property type="match status" value="1"/>
</dbReference>
<dbReference type="Gene3D" id="3.40.50.300">
    <property type="entry name" value="P-loop containing nucleotide triphosphate hydrolases"/>
    <property type="match status" value="2"/>
</dbReference>
<dbReference type="Pfam" id="PF00009">
    <property type="entry name" value="GTP_EFTU"/>
    <property type="match status" value="1"/>
</dbReference>
<evidence type="ECO:0000259" key="15">
    <source>
        <dbReference type="PROSITE" id="PS50002"/>
    </source>
</evidence>
<dbReference type="GO" id="GO:1990904">
    <property type="term" value="C:ribonucleoprotein complex"/>
    <property type="evidence" value="ECO:0007669"/>
    <property type="project" value="TreeGrafter"/>
</dbReference>
<evidence type="ECO:0000259" key="18">
    <source>
        <dbReference type="PROSITE" id="PS50212"/>
    </source>
</evidence>
<dbReference type="InterPro" id="IPR000795">
    <property type="entry name" value="T_Tr_GTP-bd_dom"/>
</dbReference>
<dbReference type="Gene3D" id="3.30.1220.10">
    <property type="entry name" value="CobW-like, C-terminal domain"/>
    <property type="match status" value="1"/>
</dbReference>
<dbReference type="Gene3D" id="3.90.1430.10">
    <property type="entry name" value="Yeast translation eEF2 (G' domain)"/>
    <property type="match status" value="1"/>
</dbReference>
<dbReference type="Pfam" id="PF00618">
    <property type="entry name" value="RasGEF_N"/>
    <property type="match status" value="1"/>
</dbReference>
<keyword evidence="13" id="KW-0175">Coiled coil</keyword>
<evidence type="ECO:0000256" key="4">
    <source>
        <dbReference type="ARBA" id="ARBA00022517"/>
    </source>
</evidence>
<dbReference type="InterPro" id="IPR036028">
    <property type="entry name" value="SH3-like_dom_sf"/>
</dbReference>
<dbReference type="PANTHER" id="PTHR42908">
    <property type="entry name" value="TRANSLATION ELONGATION FACTOR-RELATED"/>
    <property type="match status" value="1"/>
</dbReference>
<feature type="region of interest" description="Disordered" evidence="14">
    <location>
        <begin position="1688"/>
        <end position="1760"/>
    </location>
</feature>
<dbReference type="Gene3D" id="1.20.870.10">
    <property type="entry name" value="Son of sevenless (SoS) protein Chain: S domain 1"/>
    <property type="match status" value="1"/>
</dbReference>
<dbReference type="PROSITE" id="PS51722">
    <property type="entry name" value="G_TR_2"/>
    <property type="match status" value="1"/>
</dbReference>
<evidence type="ECO:0000256" key="5">
    <source>
        <dbReference type="ARBA" id="ARBA00022741"/>
    </source>
</evidence>
<evidence type="ECO:0000256" key="1">
    <source>
        <dbReference type="ARBA" id="ARBA00004496"/>
    </source>
</evidence>
<dbReference type="InterPro" id="IPR003495">
    <property type="entry name" value="CobW/HypB/UreG_nucleotide-bd"/>
</dbReference>
<feature type="domain" description="Tr-type G" evidence="19">
    <location>
        <begin position="358"/>
        <end position="617"/>
    </location>
</feature>
<evidence type="ECO:0000313" key="20">
    <source>
        <dbReference type="EMBL" id="OJA14749.1"/>
    </source>
</evidence>
<dbReference type="SUPFAM" id="SSF52540">
    <property type="entry name" value="P-loop containing nucleoside triphosphate hydrolases"/>
    <property type="match status" value="2"/>
</dbReference>
<dbReference type="CDD" id="cd04096">
    <property type="entry name" value="eEF2_snRNP_like_C"/>
    <property type="match status" value="1"/>
</dbReference>
<dbReference type="PROSITE" id="PS50002">
    <property type="entry name" value="SH3"/>
    <property type="match status" value="1"/>
</dbReference>
<evidence type="ECO:0000256" key="8">
    <source>
        <dbReference type="ARBA" id="ARBA00048548"/>
    </source>
</evidence>
<feature type="domain" description="WW" evidence="17">
    <location>
        <begin position="1643"/>
        <end position="1677"/>
    </location>
</feature>
<comment type="catalytic activity">
    <reaction evidence="8">
        <text>GTP + H2O = GDP + phosphate + H(+)</text>
        <dbReference type="Rhea" id="RHEA:19669"/>
        <dbReference type="ChEBI" id="CHEBI:15377"/>
        <dbReference type="ChEBI" id="CHEBI:15378"/>
        <dbReference type="ChEBI" id="CHEBI:37565"/>
        <dbReference type="ChEBI" id="CHEBI:43474"/>
        <dbReference type="ChEBI" id="CHEBI:58189"/>
    </reaction>
</comment>
<dbReference type="GO" id="GO:0005085">
    <property type="term" value="F:guanyl-nucleotide exchange factor activity"/>
    <property type="evidence" value="ECO:0007669"/>
    <property type="project" value="UniProtKB-KW"/>
</dbReference>
<dbReference type="PRINTS" id="PR00315">
    <property type="entry name" value="ELONGATNFCT"/>
</dbReference>
<dbReference type="CDD" id="cd16261">
    <property type="entry name" value="EF2_snRNP_III"/>
    <property type="match status" value="1"/>
</dbReference>
<evidence type="ECO:0000256" key="2">
    <source>
        <dbReference type="ARBA" id="ARBA00022443"/>
    </source>
</evidence>
<dbReference type="Pfam" id="PF02492">
    <property type="entry name" value="cobW"/>
    <property type="match status" value="1"/>
</dbReference>
<evidence type="ECO:0000256" key="10">
    <source>
        <dbReference type="ARBA" id="ARBA00081809"/>
    </source>
</evidence>
<dbReference type="FunFam" id="3.30.70.870:FF:000002">
    <property type="entry name" value="Translation elongation factor 2"/>
    <property type="match status" value="1"/>
</dbReference>
<keyword evidence="5" id="KW-0547">Nucleotide-binding</keyword>
<dbReference type="InterPro" id="IPR035647">
    <property type="entry name" value="EFG_III/V"/>
</dbReference>
<reference evidence="20 21" key="1">
    <citation type="submission" date="2016-03" db="EMBL/GenBank/DDBJ databases">
        <title>Comparative genomics of the ectomycorrhizal sister species Rhizopogon vinicolor and Rhizopogon vesiculosus (Basidiomycota: Boletales) reveals a divergence of the mating type B locus.</title>
        <authorList>
            <person name="Mujic A.B."/>
            <person name="Kuo A."/>
            <person name="Tritt A."/>
            <person name="Lipzen A."/>
            <person name="Chen C."/>
            <person name="Johnson J."/>
            <person name="Sharma A."/>
            <person name="Barry K."/>
            <person name="Grigoriev I.V."/>
            <person name="Spatafora J.W."/>
        </authorList>
    </citation>
    <scope>NUCLEOTIDE SEQUENCE [LARGE SCALE GENOMIC DNA]</scope>
    <source>
        <strain evidence="20 21">AM-OR11-056</strain>
    </source>
</reference>
<dbReference type="GO" id="GO:0003924">
    <property type="term" value="F:GTPase activity"/>
    <property type="evidence" value="ECO:0007669"/>
    <property type="project" value="InterPro"/>
</dbReference>
<dbReference type="Pfam" id="PF14492">
    <property type="entry name" value="EFG_III"/>
    <property type="match status" value="1"/>
</dbReference>
<keyword evidence="6" id="KW-0378">Hydrolase</keyword>
<dbReference type="FunFam" id="3.40.50.300:FF:000746">
    <property type="entry name" value="Ribosome assembly protein 1"/>
    <property type="match status" value="1"/>
</dbReference>
<dbReference type="InterPro" id="IPR001452">
    <property type="entry name" value="SH3_domain"/>
</dbReference>
<dbReference type="NCBIfam" id="TIGR00231">
    <property type="entry name" value="small_GTP"/>
    <property type="match status" value="1"/>
</dbReference>
<dbReference type="SMART" id="SM00838">
    <property type="entry name" value="EFG_C"/>
    <property type="match status" value="1"/>
</dbReference>
<evidence type="ECO:0000256" key="3">
    <source>
        <dbReference type="ARBA" id="ARBA00022490"/>
    </source>
</evidence>
<dbReference type="CDD" id="cd03112">
    <property type="entry name" value="CobW-like"/>
    <property type="match status" value="1"/>
</dbReference>
<dbReference type="Pfam" id="PF00617">
    <property type="entry name" value="RasGEF"/>
    <property type="match status" value="1"/>
</dbReference>
<accession>A0A1J8Q101</accession>
<dbReference type="CDD" id="cd00201">
    <property type="entry name" value="WW"/>
    <property type="match status" value="1"/>
</dbReference>
<dbReference type="SUPFAM" id="SSF54980">
    <property type="entry name" value="EF-G C-terminal domain-like"/>
    <property type="match status" value="2"/>
</dbReference>
<gene>
    <name evidence="20" type="ORF">AZE42_03189</name>
</gene>
<dbReference type="CDD" id="cd01681">
    <property type="entry name" value="aeEF2_snRNP_like_IV"/>
    <property type="match status" value="1"/>
</dbReference>
<dbReference type="InterPro" id="IPR027417">
    <property type="entry name" value="P-loop_NTPase"/>
</dbReference>
<dbReference type="Gene3D" id="2.30.30.40">
    <property type="entry name" value="SH3 Domains"/>
    <property type="match status" value="1"/>
</dbReference>
<dbReference type="InterPro" id="IPR056752">
    <property type="entry name" value="EFL1"/>
</dbReference>
<dbReference type="FunFam" id="3.30.70.240:FF:000006">
    <property type="entry name" value="Elongation factor like GTPase 1"/>
    <property type="match status" value="1"/>
</dbReference>
<evidence type="ECO:0000256" key="14">
    <source>
        <dbReference type="SAM" id="MobiDB-lite"/>
    </source>
</evidence>
<feature type="region of interest" description="Disordered" evidence="14">
    <location>
        <begin position="1530"/>
        <end position="1561"/>
    </location>
</feature>
<dbReference type="FunFam" id="3.90.1430.10:FF:000002">
    <property type="entry name" value="Elongation factor like GTPase 1"/>
    <property type="match status" value="1"/>
</dbReference>
<keyword evidence="4" id="KW-0690">Ribosome biogenesis</keyword>
<dbReference type="CDD" id="cd16268">
    <property type="entry name" value="EF2_II"/>
    <property type="match status" value="1"/>
</dbReference>
<evidence type="ECO:0000256" key="12">
    <source>
        <dbReference type="PROSITE-ProRule" id="PRU00192"/>
    </source>
</evidence>
<dbReference type="InterPro" id="IPR036964">
    <property type="entry name" value="RASGEF_cat_dom_sf"/>
</dbReference>
<dbReference type="Pfam" id="PF00679">
    <property type="entry name" value="EFG_C"/>
    <property type="match status" value="1"/>
</dbReference>
<dbReference type="InterPro" id="IPR036627">
    <property type="entry name" value="CobW-likC_sf"/>
</dbReference>
<dbReference type="SMART" id="SM00147">
    <property type="entry name" value="RasGEF"/>
    <property type="match status" value="1"/>
</dbReference>
<dbReference type="Pfam" id="PF25006">
    <property type="entry name" value="DUF7783"/>
    <property type="match status" value="1"/>
</dbReference>
<dbReference type="Pfam" id="PF00018">
    <property type="entry name" value="SH3_1"/>
    <property type="match status" value="1"/>
</dbReference>
<dbReference type="InterPro" id="IPR056685">
    <property type="entry name" value="DUF7783"/>
</dbReference>
<dbReference type="Gene3D" id="2.40.30.10">
    <property type="entry name" value="Translation factors"/>
    <property type="match status" value="1"/>
</dbReference>
<dbReference type="InterPro" id="IPR020568">
    <property type="entry name" value="Ribosomal_Su5_D2-typ_SF"/>
</dbReference>
<dbReference type="InterPro" id="IPR009000">
    <property type="entry name" value="Transl_B-barrel_sf"/>
</dbReference>
<dbReference type="SUPFAM" id="SSF54211">
    <property type="entry name" value="Ribosomal protein S5 domain 2-like"/>
    <property type="match status" value="1"/>
</dbReference>
<dbReference type="InterPro" id="IPR000640">
    <property type="entry name" value="EFG_V-like"/>
</dbReference>
<keyword evidence="11" id="KW-0344">Guanine-nucleotide releasing factor</keyword>
<dbReference type="Gene3D" id="1.10.840.10">
    <property type="entry name" value="Ras guanine-nucleotide exchange factors catalytic domain"/>
    <property type="match status" value="1"/>
</dbReference>
<evidence type="ECO:0000259" key="17">
    <source>
        <dbReference type="PROSITE" id="PS50020"/>
    </source>
</evidence>